<proteinExistence type="predicted"/>
<dbReference type="OrthoDB" id="413520at2759"/>
<accession>A0A812NLP6</accession>
<dbReference type="AlphaFoldDB" id="A0A812NLP6"/>
<dbReference type="Proteomes" id="UP000601435">
    <property type="component" value="Unassembled WGS sequence"/>
</dbReference>
<evidence type="ECO:0000313" key="3">
    <source>
        <dbReference type="Proteomes" id="UP000601435"/>
    </source>
</evidence>
<dbReference type="InterPro" id="IPR029063">
    <property type="entry name" value="SAM-dependent_MTases_sf"/>
</dbReference>
<name>A0A812NLP6_9DINO</name>
<reference evidence="2" key="1">
    <citation type="submission" date="2021-02" db="EMBL/GenBank/DDBJ databases">
        <authorList>
            <person name="Dougan E. K."/>
            <person name="Rhodes N."/>
            <person name="Thang M."/>
            <person name="Chan C."/>
        </authorList>
    </citation>
    <scope>NUCLEOTIDE SEQUENCE</scope>
</reference>
<dbReference type="Gene3D" id="3.40.50.150">
    <property type="entry name" value="Vaccinia Virus protein VP39"/>
    <property type="match status" value="1"/>
</dbReference>
<dbReference type="EMBL" id="CAJNJA010012734">
    <property type="protein sequence ID" value="CAE7303694.1"/>
    <property type="molecule type" value="Genomic_DNA"/>
</dbReference>
<protein>
    <submittedName>
        <fullName evidence="2">Uncharacterized protein</fullName>
    </submittedName>
</protein>
<feature type="region of interest" description="Disordered" evidence="1">
    <location>
        <begin position="1"/>
        <end position="40"/>
    </location>
</feature>
<keyword evidence="3" id="KW-1185">Reference proteome</keyword>
<evidence type="ECO:0000313" key="2">
    <source>
        <dbReference type="EMBL" id="CAE7303694.1"/>
    </source>
</evidence>
<feature type="compositionally biased region" description="Basic and acidic residues" evidence="1">
    <location>
        <begin position="8"/>
        <end position="18"/>
    </location>
</feature>
<organism evidence="2 3">
    <name type="scientific">Symbiodinium necroappetens</name>
    <dbReference type="NCBI Taxonomy" id="1628268"/>
    <lineage>
        <taxon>Eukaryota</taxon>
        <taxon>Sar</taxon>
        <taxon>Alveolata</taxon>
        <taxon>Dinophyceae</taxon>
        <taxon>Suessiales</taxon>
        <taxon>Symbiodiniaceae</taxon>
        <taxon>Symbiodinium</taxon>
    </lineage>
</organism>
<dbReference type="Pfam" id="PF10294">
    <property type="entry name" value="Methyltransf_16"/>
    <property type="match status" value="1"/>
</dbReference>
<sequence length="276" mass="30592">MPTIEPQSSERHPAEAQDRTSQAESGSDKETEEPPCPDISACLPGFSYEDAFMRRERAFALHGHEQLRVLQRFMELDGTAGTVWPVTEVFMREYQSLADRALWNASGKGVLELGSGTGVLAMFLAAHHATGVVATDVGDGLELLRTNLMLRENMAALGESHDVLHSAQLRWDEHAVEDLATIRDLCATARLELDTLVVFDALYNQDALDLLSEVIREVCGRFGTLRSLLVGYQDRQPEVEARGLQMIQESFAGSSELHVRHLFDIAPVHAVILEKI</sequence>
<gene>
    <name evidence="2" type="ORF">SNEC2469_LOCUS7512</name>
</gene>
<dbReference type="SUPFAM" id="SSF53335">
    <property type="entry name" value="S-adenosyl-L-methionine-dependent methyltransferases"/>
    <property type="match status" value="1"/>
</dbReference>
<dbReference type="InterPro" id="IPR019410">
    <property type="entry name" value="Methyltransf_16"/>
</dbReference>
<dbReference type="PANTHER" id="PTHR14614">
    <property type="entry name" value="HEPATOCELLULAR CARCINOMA-ASSOCIATED ANTIGEN"/>
    <property type="match status" value="1"/>
</dbReference>
<evidence type="ECO:0000256" key="1">
    <source>
        <dbReference type="SAM" id="MobiDB-lite"/>
    </source>
</evidence>
<comment type="caution">
    <text evidence="2">The sequence shown here is derived from an EMBL/GenBank/DDBJ whole genome shotgun (WGS) entry which is preliminary data.</text>
</comment>